<dbReference type="InterPro" id="IPR017900">
    <property type="entry name" value="4Fe4S_Fe_S_CS"/>
</dbReference>
<reference evidence="1 2" key="1">
    <citation type="journal article" date="2019" name="Nat. Med.">
        <title>A library of human gut bacterial isolates paired with longitudinal multiomics data enables mechanistic microbiome research.</title>
        <authorList>
            <person name="Poyet M."/>
            <person name="Groussin M."/>
            <person name="Gibbons S.M."/>
            <person name="Avila-Pacheco J."/>
            <person name="Jiang X."/>
            <person name="Kearney S.M."/>
            <person name="Perrotta A.R."/>
            <person name="Berdy B."/>
            <person name="Zhao S."/>
            <person name="Lieberman T.D."/>
            <person name="Swanson P.K."/>
            <person name="Smith M."/>
            <person name="Roesemann S."/>
            <person name="Alexander J.E."/>
            <person name="Rich S.A."/>
            <person name="Livny J."/>
            <person name="Vlamakis H."/>
            <person name="Clish C."/>
            <person name="Bullock K."/>
            <person name="Deik A."/>
            <person name="Scott J."/>
            <person name="Pierce K.A."/>
            <person name="Xavier R.J."/>
            <person name="Alm E.J."/>
        </authorList>
    </citation>
    <scope>NUCLEOTIDE SEQUENCE [LARGE SCALE GENOMIC DNA]</scope>
    <source>
        <strain evidence="1 2">BIOML-A156</strain>
    </source>
</reference>
<dbReference type="RefSeq" id="WP_074859872.1">
    <property type="nucleotide sequence ID" value="NZ_CAXTFL010000059.1"/>
</dbReference>
<dbReference type="PANTHER" id="PTHR43193:SF2">
    <property type="entry name" value="POLYFERREDOXIN PROTEIN FWDF"/>
    <property type="match status" value="1"/>
</dbReference>
<dbReference type="Pfam" id="PF04432">
    <property type="entry name" value="FrhB_FdhB_C"/>
    <property type="match status" value="1"/>
</dbReference>
<dbReference type="InterPro" id="IPR007516">
    <property type="entry name" value="Co_F420_Hydgase/DH_bsu_N"/>
</dbReference>
<dbReference type="PROSITE" id="PS00198">
    <property type="entry name" value="4FE4S_FER_1"/>
    <property type="match status" value="2"/>
</dbReference>
<dbReference type="InterPro" id="IPR052977">
    <property type="entry name" value="Polyferredoxin-like_ET"/>
</dbReference>
<organism evidence="1 2">
    <name type="scientific">Bacteroides thetaiotaomicron</name>
    <dbReference type="NCBI Taxonomy" id="818"/>
    <lineage>
        <taxon>Bacteria</taxon>
        <taxon>Pseudomonadati</taxon>
        <taxon>Bacteroidota</taxon>
        <taxon>Bacteroidia</taxon>
        <taxon>Bacteroidales</taxon>
        <taxon>Bacteroidaceae</taxon>
        <taxon>Bacteroides</taxon>
    </lineage>
</organism>
<dbReference type="InterPro" id="IPR007525">
    <property type="entry name" value="FrhB_FdhB_C"/>
</dbReference>
<evidence type="ECO:0000313" key="1">
    <source>
        <dbReference type="EMBL" id="KAB4469586.1"/>
    </source>
</evidence>
<dbReference type="InterPro" id="IPR017896">
    <property type="entry name" value="4Fe4S_Fe-S-bd"/>
</dbReference>
<protein>
    <submittedName>
        <fullName evidence="1">F420H(2):quinone oxidoreductase</fullName>
    </submittedName>
</protein>
<comment type="caution">
    <text evidence="1">The sequence shown here is derived from an EMBL/GenBank/DDBJ whole genome shotgun (WGS) entry which is preliminary data.</text>
</comment>
<dbReference type="EMBL" id="WCRS01000022">
    <property type="protein sequence ID" value="KAB4469586.1"/>
    <property type="molecule type" value="Genomic_DNA"/>
</dbReference>
<dbReference type="Gene3D" id="3.30.70.20">
    <property type="match status" value="1"/>
</dbReference>
<dbReference type="AlphaFoldDB" id="A0A1H7XK85"/>
<dbReference type="Proteomes" id="UP000488521">
    <property type="component" value="Unassembled WGS sequence"/>
</dbReference>
<dbReference type="PANTHER" id="PTHR43193">
    <property type="match status" value="1"/>
</dbReference>
<dbReference type="PROSITE" id="PS51379">
    <property type="entry name" value="4FE4S_FER_2"/>
    <property type="match status" value="2"/>
</dbReference>
<name>A0A1H7XK85_BACT4</name>
<dbReference type="SUPFAM" id="SSF54862">
    <property type="entry name" value="4Fe-4S ferredoxins"/>
    <property type="match status" value="1"/>
</dbReference>
<gene>
    <name evidence="1" type="ORF">GAN59_21345</name>
</gene>
<dbReference type="Pfam" id="PF04422">
    <property type="entry name" value="FrhB_FdhB_N"/>
    <property type="match status" value="1"/>
</dbReference>
<accession>A0A1H7XK85</accession>
<sequence>MLQIINKEDCCGCSACVQICPKCCISMYEDNEGFLYPEINKDICVNCHLCENVCPVLHQGNPHQTLRTYAAKNKKEDIRSQSSSGGVFSLLAEYIIDRGGVVFGARFNEKWEVIHDYVEVKEGIAAFRGSKYVQSQIGDSYKKVEFFLKQSREVLFSGTPCQIAGLNYYLRKKYDNLLTVDLVCHGVPSPGVWRKYLRDQILNKDQSRISNIQFRDKRLGWKNFSFTIWGYSNINKNVPTILLTESLKNNVFMKGFLKNLYLRPSCYNCPCRNFKSGSDITIGDYWGVENYYHTYDDDKGVSLVCVNTSYGMKIYSLLMVDGFETPYEYTLSANSCLEKSVTIPKFRNIFWLSFQHEGFDSIERICGKMNPNFIHRAFSWIRSRIQYNK</sequence>
<proteinExistence type="predicted"/>
<evidence type="ECO:0000313" key="2">
    <source>
        <dbReference type="Proteomes" id="UP000488521"/>
    </source>
</evidence>